<reference evidence="2 3" key="1">
    <citation type="submission" date="2017-04" db="EMBL/GenBank/DDBJ databases">
        <authorList>
            <person name="Afonso C.L."/>
            <person name="Miller P.J."/>
            <person name="Scott M.A."/>
            <person name="Spackman E."/>
            <person name="Goraichik I."/>
            <person name="Dimitrov K.M."/>
            <person name="Suarez D.L."/>
            <person name="Swayne D.E."/>
        </authorList>
    </citation>
    <scope>NUCLEOTIDE SEQUENCE [LARGE SCALE GENOMIC DNA]</scope>
    <source>
        <strain evidence="2 3">CGMCC 1.10972</strain>
    </source>
</reference>
<accession>A0A1W2E963</accession>
<dbReference type="Gene3D" id="3.10.180.10">
    <property type="entry name" value="2,3-Dihydroxybiphenyl 1,2-Dioxygenase, domain 1"/>
    <property type="match status" value="1"/>
</dbReference>
<evidence type="ECO:0000313" key="2">
    <source>
        <dbReference type="EMBL" id="SMD06319.1"/>
    </source>
</evidence>
<dbReference type="InterPro" id="IPR037523">
    <property type="entry name" value="VOC_core"/>
</dbReference>
<dbReference type="Pfam" id="PF00903">
    <property type="entry name" value="Glyoxalase"/>
    <property type="match status" value="1"/>
</dbReference>
<evidence type="ECO:0000259" key="1">
    <source>
        <dbReference type="PROSITE" id="PS51819"/>
    </source>
</evidence>
<dbReference type="PROSITE" id="PS51819">
    <property type="entry name" value="VOC"/>
    <property type="match status" value="1"/>
</dbReference>
<feature type="domain" description="VOC" evidence="1">
    <location>
        <begin position="11"/>
        <end position="141"/>
    </location>
</feature>
<dbReference type="AlphaFoldDB" id="A0A1W2E963"/>
<keyword evidence="3" id="KW-1185">Reference proteome</keyword>
<name>A0A1W2E963_9HYPH</name>
<dbReference type="STRING" id="937218.SAMN06297251_1232"/>
<dbReference type="OrthoDB" id="5243302at2"/>
<proteinExistence type="predicted"/>
<keyword evidence="2" id="KW-0560">Oxidoreductase</keyword>
<protein>
    <submittedName>
        <fullName evidence="2">Catechol 2,3-dioxygenase</fullName>
    </submittedName>
</protein>
<dbReference type="CDD" id="cd06587">
    <property type="entry name" value="VOC"/>
    <property type="match status" value="1"/>
</dbReference>
<dbReference type="SUPFAM" id="SSF54593">
    <property type="entry name" value="Glyoxalase/Bleomycin resistance protein/Dihydroxybiphenyl dioxygenase"/>
    <property type="match status" value="1"/>
</dbReference>
<evidence type="ECO:0000313" key="3">
    <source>
        <dbReference type="Proteomes" id="UP000192656"/>
    </source>
</evidence>
<dbReference type="Proteomes" id="UP000192656">
    <property type="component" value="Unassembled WGS sequence"/>
</dbReference>
<organism evidence="2 3">
    <name type="scientific">Fulvimarina manganoxydans</name>
    <dbReference type="NCBI Taxonomy" id="937218"/>
    <lineage>
        <taxon>Bacteria</taxon>
        <taxon>Pseudomonadati</taxon>
        <taxon>Pseudomonadota</taxon>
        <taxon>Alphaproteobacteria</taxon>
        <taxon>Hyphomicrobiales</taxon>
        <taxon>Aurantimonadaceae</taxon>
        <taxon>Fulvimarina</taxon>
    </lineage>
</organism>
<sequence length="144" mass="16585">MNTHKPIAATKLQHHVFYVTDLERSKAFYTELLDLQFSALNHPDSSAAMRLSQQEMRFFSFGFHHHDICLVKHRTLQMDNGSMLHFSLAVRDATSFDTIRERAEKMDLTIREGRVLASAKPVARAFSVRDPDRHCVEIIEECAP</sequence>
<dbReference type="EMBL" id="FWXR01000023">
    <property type="protein sequence ID" value="SMD06319.1"/>
    <property type="molecule type" value="Genomic_DNA"/>
</dbReference>
<dbReference type="InterPro" id="IPR004360">
    <property type="entry name" value="Glyas_Fos-R_dOase_dom"/>
</dbReference>
<keyword evidence="2" id="KW-0223">Dioxygenase</keyword>
<dbReference type="GO" id="GO:0051213">
    <property type="term" value="F:dioxygenase activity"/>
    <property type="evidence" value="ECO:0007669"/>
    <property type="project" value="UniProtKB-KW"/>
</dbReference>
<dbReference type="InterPro" id="IPR050383">
    <property type="entry name" value="GlyoxalaseI/FosfomycinResist"/>
</dbReference>
<gene>
    <name evidence="2" type="ORF">SAMN06297251_1232</name>
</gene>
<dbReference type="InterPro" id="IPR029068">
    <property type="entry name" value="Glyas_Bleomycin-R_OHBP_Dase"/>
</dbReference>
<dbReference type="PANTHER" id="PTHR21366">
    <property type="entry name" value="GLYOXALASE FAMILY PROTEIN"/>
    <property type="match status" value="1"/>
</dbReference>
<dbReference type="RefSeq" id="WP_084412066.1">
    <property type="nucleotide sequence ID" value="NZ_FWXR01000023.1"/>
</dbReference>